<feature type="compositionally biased region" description="Acidic residues" evidence="1">
    <location>
        <begin position="125"/>
        <end position="139"/>
    </location>
</feature>
<reference evidence="2 3" key="1">
    <citation type="submission" date="2021-01" db="EMBL/GenBank/DDBJ databases">
        <title>Whole genome shotgun sequence of Verrucosispora andamanensis NBRC 109075.</title>
        <authorList>
            <person name="Komaki H."/>
            <person name="Tamura T."/>
        </authorList>
    </citation>
    <scope>NUCLEOTIDE SEQUENCE [LARGE SCALE GENOMIC DNA]</scope>
    <source>
        <strain evidence="2 3">NBRC 109075</strain>
    </source>
</reference>
<organism evidence="2 3">
    <name type="scientific">Micromonospora andamanensis</name>
    <dbReference type="NCBI Taxonomy" id="1287068"/>
    <lineage>
        <taxon>Bacteria</taxon>
        <taxon>Bacillati</taxon>
        <taxon>Actinomycetota</taxon>
        <taxon>Actinomycetes</taxon>
        <taxon>Micromonosporales</taxon>
        <taxon>Micromonosporaceae</taxon>
        <taxon>Micromonospora</taxon>
    </lineage>
</organism>
<proteinExistence type="predicted"/>
<dbReference type="Proteomes" id="UP000647017">
    <property type="component" value="Unassembled WGS sequence"/>
</dbReference>
<accession>A0ABQ4HYG7</accession>
<comment type="caution">
    <text evidence="2">The sequence shown here is derived from an EMBL/GenBank/DDBJ whole genome shotgun (WGS) entry which is preliminary data.</text>
</comment>
<keyword evidence="3" id="KW-1185">Reference proteome</keyword>
<protein>
    <submittedName>
        <fullName evidence="2">Uncharacterized protein</fullName>
    </submittedName>
</protein>
<feature type="region of interest" description="Disordered" evidence="1">
    <location>
        <begin position="121"/>
        <end position="141"/>
    </location>
</feature>
<evidence type="ECO:0000256" key="1">
    <source>
        <dbReference type="SAM" id="MobiDB-lite"/>
    </source>
</evidence>
<dbReference type="RefSeq" id="WP_204008967.1">
    <property type="nucleotide sequence ID" value="NZ_BOOZ01000023.1"/>
</dbReference>
<gene>
    <name evidence="2" type="ORF">Van01_37800</name>
</gene>
<evidence type="ECO:0000313" key="3">
    <source>
        <dbReference type="Proteomes" id="UP000647017"/>
    </source>
</evidence>
<dbReference type="EMBL" id="BOOZ01000023">
    <property type="protein sequence ID" value="GIJ10566.1"/>
    <property type="molecule type" value="Genomic_DNA"/>
</dbReference>
<name>A0ABQ4HYG7_9ACTN</name>
<sequence>MFSVADGIEAVSLEVPSYTVDVVVDGSGTPREVVLGLLAEADAIRHGRVPDPTGLLQRVDAAREQIRRIDVGHREQTLSALLERLTPLDPQRPAHDLLEHLLSGVRACLLVYREEAIDASAAPPDCDEDGGGDYDDESDGMGAAAVAAFTAAVRDPADRDRDRLNQ</sequence>
<evidence type="ECO:0000313" key="2">
    <source>
        <dbReference type="EMBL" id="GIJ10566.1"/>
    </source>
</evidence>